<dbReference type="AlphaFoldDB" id="K1PP86"/>
<reference evidence="2" key="1">
    <citation type="journal article" date="2012" name="Nature">
        <title>The oyster genome reveals stress adaptation and complexity of shell formation.</title>
        <authorList>
            <person name="Zhang G."/>
            <person name="Fang X."/>
            <person name="Guo X."/>
            <person name="Li L."/>
            <person name="Luo R."/>
            <person name="Xu F."/>
            <person name="Yang P."/>
            <person name="Zhang L."/>
            <person name="Wang X."/>
            <person name="Qi H."/>
            <person name="Xiong Z."/>
            <person name="Que H."/>
            <person name="Xie Y."/>
            <person name="Holland P.W."/>
            <person name="Paps J."/>
            <person name="Zhu Y."/>
            <person name="Wu F."/>
            <person name="Chen Y."/>
            <person name="Wang J."/>
            <person name="Peng C."/>
            <person name="Meng J."/>
            <person name="Yang L."/>
            <person name="Liu J."/>
            <person name="Wen B."/>
            <person name="Zhang N."/>
            <person name="Huang Z."/>
            <person name="Zhu Q."/>
            <person name="Feng Y."/>
            <person name="Mount A."/>
            <person name="Hedgecock D."/>
            <person name="Xu Z."/>
            <person name="Liu Y."/>
            <person name="Domazet-Loso T."/>
            <person name="Du Y."/>
            <person name="Sun X."/>
            <person name="Zhang S."/>
            <person name="Liu B."/>
            <person name="Cheng P."/>
            <person name="Jiang X."/>
            <person name="Li J."/>
            <person name="Fan D."/>
            <person name="Wang W."/>
            <person name="Fu W."/>
            <person name="Wang T."/>
            <person name="Wang B."/>
            <person name="Zhang J."/>
            <person name="Peng Z."/>
            <person name="Li Y."/>
            <person name="Li N."/>
            <person name="Wang J."/>
            <person name="Chen M."/>
            <person name="He Y."/>
            <person name="Tan F."/>
            <person name="Song X."/>
            <person name="Zheng Q."/>
            <person name="Huang R."/>
            <person name="Yang H."/>
            <person name="Du X."/>
            <person name="Chen L."/>
            <person name="Yang M."/>
            <person name="Gaffney P.M."/>
            <person name="Wang S."/>
            <person name="Luo L."/>
            <person name="She Z."/>
            <person name="Ming Y."/>
            <person name="Huang W."/>
            <person name="Zhang S."/>
            <person name="Huang B."/>
            <person name="Zhang Y."/>
            <person name="Qu T."/>
            <person name="Ni P."/>
            <person name="Miao G."/>
            <person name="Wang J."/>
            <person name="Wang Q."/>
            <person name="Steinberg C.E."/>
            <person name="Wang H."/>
            <person name="Li N."/>
            <person name="Qian L."/>
            <person name="Zhang G."/>
            <person name="Li Y."/>
            <person name="Yang H."/>
            <person name="Liu X."/>
            <person name="Wang J."/>
            <person name="Yin Y."/>
            <person name="Wang J."/>
        </authorList>
    </citation>
    <scope>NUCLEOTIDE SEQUENCE [LARGE SCALE GENOMIC DNA]</scope>
    <source>
        <strain evidence="2">05x7-T-G4-1.051#20</strain>
    </source>
</reference>
<protein>
    <submittedName>
        <fullName evidence="2">Uncharacterized protein</fullName>
    </submittedName>
</protein>
<gene>
    <name evidence="2" type="ORF">CGI_10013903</name>
</gene>
<dbReference type="InParanoid" id="K1PP86"/>
<feature type="compositionally biased region" description="Polar residues" evidence="1">
    <location>
        <begin position="232"/>
        <end position="246"/>
    </location>
</feature>
<organism evidence="2">
    <name type="scientific">Magallana gigas</name>
    <name type="common">Pacific oyster</name>
    <name type="synonym">Crassostrea gigas</name>
    <dbReference type="NCBI Taxonomy" id="29159"/>
    <lineage>
        <taxon>Eukaryota</taxon>
        <taxon>Metazoa</taxon>
        <taxon>Spiralia</taxon>
        <taxon>Lophotrochozoa</taxon>
        <taxon>Mollusca</taxon>
        <taxon>Bivalvia</taxon>
        <taxon>Autobranchia</taxon>
        <taxon>Pteriomorphia</taxon>
        <taxon>Ostreida</taxon>
        <taxon>Ostreoidea</taxon>
        <taxon>Ostreidae</taxon>
        <taxon>Magallana</taxon>
    </lineage>
</organism>
<accession>K1PP86</accession>
<feature type="region of interest" description="Disordered" evidence="1">
    <location>
        <begin position="221"/>
        <end position="246"/>
    </location>
</feature>
<sequence>MPAFLKKGQKQLDTEESNTSRLVTKIRLVVKSVKVRLKSWKYFDRVLPNTLIPFVGDDISIAAALCDKYLQALRTRKDDDKAIGCKMLHLSRLNNDLQIRVQRNNLDKMRGHWQKIDAADIIFPAMTEEEIRGLAIGVYQRGENCPQSIPTVAVVDDCPQNAVEWIKNVTMKLEIARRTATTISETEIVQYQVLIYICWPKKSSRLKQMCNAIQQRMLGKSPLTHDEESEELNANQPETTTEVSTD</sequence>
<dbReference type="EMBL" id="JH817751">
    <property type="protein sequence ID" value="EKC23458.1"/>
    <property type="molecule type" value="Genomic_DNA"/>
</dbReference>
<name>K1PP86_MAGGI</name>
<dbReference type="HOGENOM" id="CLU_1130023_0_0_1"/>
<evidence type="ECO:0000313" key="2">
    <source>
        <dbReference type="EMBL" id="EKC23458.1"/>
    </source>
</evidence>
<proteinExistence type="predicted"/>
<evidence type="ECO:0000256" key="1">
    <source>
        <dbReference type="SAM" id="MobiDB-lite"/>
    </source>
</evidence>